<dbReference type="SUPFAM" id="SSF81383">
    <property type="entry name" value="F-box domain"/>
    <property type="match status" value="1"/>
</dbReference>
<dbReference type="InterPro" id="IPR050796">
    <property type="entry name" value="SCF_F-box_component"/>
</dbReference>
<sequence>MNSPPKRCANEVSLLPYDLIFKILLLLPAKDILKLTLVCKTWRTLISSPNFIESHTTRCEKVLTFLKQFSESRPNTFDINTHNNNNQFTLFDPNPPKKQKLQIYLMEFNFKHQNATITDPNISGFREILATCNGLILATNKTGTLLILNPTTRKLLPLKSGTIVQTRDESYGFVFSPKTQQYKAIHVFRDESGHIDTEILSLTTMQWTGCHVPTFGLFRDFTHKPVSTSGVLYWLPGTNNVNYIISMDIDKEKFSRIDLPVTTGMNDRLIENGDLLNFVAQLTVYRIQIWTLKRVECEEIWVKKCTINMDYDITGLIPVFMTKNGRFLVFKKWREAIYEYDMEEEEMGKVVVDGDRNFNYRMAFTHMNTLVSWSNSTPLW</sequence>
<dbReference type="Gene3D" id="1.20.1280.50">
    <property type="match status" value="1"/>
</dbReference>
<protein>
    <recommendedName>
        <fullName evidence="1">F-box domain-containing protein</fullName>
    </recommendedName>
</protein>
<feature type="domain" description="F-box" evidence="1">
    <location>
        <begin position="9"/>
        <end position="55"/>
    </location>
</feature>
<dbReference type="PANTHER" id="PTHR31672">
    <property type="entry name" value="BNACNNG10540D PROTEIN"/>
    <property type="match status" value="1"/>
</dbReference>
<dbReference type="InterPro" id="IPR013187">
    <property type="entry name" value="F-box-assoc_dom_typ3"/>
</dbReference>
<dbReference type="PANTHER" id="PTHR31672:SF11">
    <property type="entry name" value="F-BOX PROTEIN CPR1-LIKE ISOFORM X2"/>
    <property type="match status" value="1"/>
</dbReference>
<name>A0AA36EKY4_LACSI</name>
<dbReference type="EMBL" id="OX465084">
    <property type="protein sequence ID" value="CAI9299683.1"/>
    <property type="molecule type" value="Genomic_DNA"/>
</dbReference>
<dbReference type="SMART" id="SM00256">
    <property type="entry name" value="FBOX"/>
    <property type="match status" value="1"/>
</dbReference>
<dbReference type="PROSITE" id="PS50181">
    <property type="entry name" value="FBOX"/>
    <property type="match status" value="1"/>
</dbReference>
<organism evidence="2 3">
    <name type="scientific">Lactuca saligna</name>
    <name type="common">Willowleaf lettuce</name>
    <dbReference type="NCBI Taxonomy" id="75948"/>
    <lineage>
        <taxon>Eukaryota</taxon>
        <taxon>Viridiplantae</taxon>
        <taxon>Streptophyta</taxon>
        <taxon>Embryophyta</taxon>
        <taxon>Tracheophyta</taxon>
        <taxon>Spermatophyta</taxon>
        <taxon>Magnoliopsida</taxon>
        <taxon>eudicotyledons</taxon>
        <taxon>Gunneridae</taxon>
        <taxon>Pentapetalae</taxon>
        <taxon>asterids</taxon>
        <taxon>campanulids</taxon>
        <taxon>Asterales</taxon>
        <taxon>Asteraceae</taxon>
        <taxon>Cichorioideae</taxon>
        <taxon>Cichorieae</taxon>
        <taxon>Lactucinae</taxon>
        <taxon>Lactuca</taxon>
    </lineage>
</organism>
<reference evidence="2" key="1">
    <citation type="submission" date="2023-04" db="EMBL/GenBank/DDBJ databases">
        <authorList>
            <person name="Vijverberg K."/>
            <person name="Xiong W."/>
            <person name="Schranz E."/>
        </authorList>
    </citation>
    <scope>NUCLEOTIDE SEQUENCE</scope>
</reference>
<accession>A0AA36EKY4</accession>
<dbReference type="InterPro" id="IPR017451">
    <property type="entry name" value="F-box-assoc_interact_dom"/>
</dbReference>
<keyword evidence="3" id="KW-1185">Reference proteome</keyword>
<evidence type="ECO:0000259" key="1">
    <source>
        <dbReference type="PROSITE" id="PS50181"/>
    </source>
</evidence>
<dbReference type="CDD" id="cd22157">
    <property type="entry name" value="F-box_AtFBW1-like"/>
    <property type="match status" value="1"/>
</dbReference>
<evidence type="ECO:0000313" key="2">
    <source>
        <dbReference type="EMBL" id="CAI9299683.1"/>
    </source>
</evidence>
<proteinExistence type="predicted"/>
<dbReference type="Pfam" id="PF00646">
    <property type="entry name" value="F-box"/>
    <property type="match status" value="1"/>
</dbReference>
<dbReference type="AlphaFoldDB" id="A0AA36EKY4"/>
<dbReference type="Pfam" id="PF08268">
    <property type="entry name" value="FBA_3"/>
    <property type="match status" value="1"/>
</dbReference>
<dbReference type="InterPro" id="IPR036047">
    <property type="entry name" value="F-box-like_dom_sf"/>
</dbReference>
<dbReference type="Proteomes" id="UP001177003">
    <property type="component" value="Chromosome 8"/>
</dbReference>
<gene>
    <name evidence="2" type="ORF">LSALG_LOCUS38377</name>
</gene>
<dbReference type="InterPro" id="IPR001810">
    <property type="entry name" value="F-box_dom"/>
</dbReference>
<dbReference type="NCBIfam" id="TIGR01640">
    <property type="entry name" value="F_box_assoc_1"/>
    <property type="match status" value="1"/>
</dbReference>
<evidence type="ECO:0000313" key="3">
    <source>
        <dbReference type="Proteomes" id="UP001177003"/>
    </source>
</evidence>